<evidence type="ECO:0000313" key="1">
    <source>
        <dbReference type="EMBL" id="KFE67158.1"/>
    </source>
</evidence>
<dbReference type="STRING" id="394096.DB31_8511"/>
<dbReference type="PROSITE" id="PS51257">
    <property type="entry name" value="PROKAR_LIPOPROTEIN"/>
    <property type="match status" value="1"/>
</dbReference>
<sequence>MRQTLHIAMVVGLALGALGCGELENAPFRLGTVQGRLTESDASVALVAVMGAPELRSTLAADGSFKLEQVPAGQAELFIIASASKALRVSLIVQGGQSVTVGSLTPKEASFLALRLKAPSHEPVEQAQVTLVGTPMLPLQPDEHGRLSVGPLPDGCYTLSISAPGFPDVASETCLGSGETQEVKVNLPAPSKKCEQTGCSQGFVCAQNGRCVECLDDSHCVSGLSCRGMRCEGEAPVCTSCEGDWQCGSKASCQEFADGSKACVTSCANANQCEDGFTCQAGRCLPDEAQFNGCPAYVKLGTSCDNPVLCRNQGLVNGLCVGGRCTIPCDTGRVCPEEFSCENTSDGRVCISE</sequence>
<dbReference type="Proteomes" id="UP000028725">
    <property type="component" value="Unassembled WGS sequence"/>
</dbReference>
<organism evidence="1 2">
    <name type="scientific">Hyalangium minutum</name>
    <dbReference type="NCBI Taxonomy" id="394096"/>
    <lineage>
        <taxon>Bacteria</taxon>
        <taxon>Pseudomonadati</taxon>
        <taxon>Myxococcota</taxon>
        <taxon>Myxococcia</taxon>
        <taxon>Myxococcales</taxon>
        <taxon>Cystobacterineae</taxon>
        <taxon>Archangiaceae</taxon>
        <taxon>Hyalangium</taxon>
    </lineage>
</organism>
<dbReference type="OrthoDB" id="5503306at2"/>
<proteinExistence type="predicted"/>
<dbReference type="RefSeq" id="WP_044191177.1">
    <property type="nucleotide sequence ID" value="NZ_JMCB01000008.1"/>
</dbReference>
<keyword evidence="2" id="KW-1185">Reference proteome</keyword>
<protein>
    <submittedName>
        <fullName evidence="1">Putative lipoprotein</fullName>
    </submittedName>
</protein>
<gene>
    <name evidence="1" type="ORF">DB31_8511</name>
</gene>
<evidence type="ECO:0000313" key="2">
    <source>
        <dbReference type="Proteomes" id="UP000028725"/>
    </source>
</evidence>
<dbReference type="Gene3D" id="2.60.40.1120">
    <property type="entry name" value="Carboxypeptidase-like, regulatory domain"/>
    <property type="match status" value="1"/>
</dbReference>
<dbReference type="AlphaFoldDB" id="A0A085WHJ5"/>
<accession>A0A085WHJ5</accession>
<comment type="caution">
    <text evidence="1">The sequence shown here is derived from an EMBL/GenBank/DDBJ whole genome shotgun (WGS) entry which is preliminary data.</text>
</comment>
<reference evidence="1 2" key="1">
    <citation type="submission" date="2014-04" db="EMBL/GenBank/DDBJ databases">
        <title>Genome assembly of Hyalangium minutum DSM 14724.</title>
        <authorList>
            <person name="Sharma G."/>
            <person name="Subramanian S."/>
        </authorList>
    </citation>
    <scope>NUCLEOTIDE SEQUENCE [LARGE SCALE GENOMIC DNA]</scope>
    <source>
        <strain evidence="1 2">DSM 14724</strain>
    </source>
</reference>
<dbReference type="EMBL" id="JMCB01000008">
    <property type="protein sequence ID" value="KFE67158.1"/>
    <property type="molecule type" value="Genomic_DNA"/>
</dbReference>
<keyword evidence="1" id="KW-0449">Lipoprotein</keyword>
<name>A0A085WHJ5_9BACT</name>